<sequence length="570" mass="64335">MDNLIVDEKLAQYQSNLDSLLGQLEDFATNISNQQLQVTIRNLRTNINEPFLFVIVGEVKAGKSSFVNALLQADICKTAADPCTDIIQQIVYSEKKEEQPVSQYLRKIGLPKDILKNLSVVDTPGTNTIVENHQEITKEFIPNSDLIFFVFFAKNPYTRSAWDLLDYVNSEWRKKVVFILQQADLTKPEELAKNKEKLTELALQKGIESPIVFATSVEYEVNGEPERSGFNDVRNYIQQTLKDGGTKKLKLQGVANTSEQIIDLLNKDLFSIQQQLVTDQLVVNKIKNKLQQNKRQSGFELESLINRLLAKYDNITTRVKLDFREKLSLLTLVRGSFAVLFRTNKSAPTWMDELKQSCENELKSSLGEISQDGIKHFVGGIRELLQSLVDDLHDIKVNQINTNAITVNTIESRQEIVEDVQQKVSTLLDDKTFLNSIESVNASVAPRLVGGGAATVAGTAIAALTEIVLLDIIGTAFAGVGILFAGGTLVLKKRKIIKQFEEKLDREKARFESEISDKLNSKLDIIYEEIERNFVNIYDYVEAEEQKVMPLLEQFKAIEQISKELIINNK</sequence>
<accession>A0A964BSK3</accession>
<keyword evidence="2" id="KW-0812">Transmembrane</keyword>
<feature type="domain" description="G" evidence="3">
    <location>
        <begin position="54"/>
        <end position="180"/>
    </location>
</feature>
<evidence type="ECO:0000313" key="5">
    <source>
        <dbReference type="Proteomes" id="UP000729733"/>
    </source>
</evidence>
<feature type="transmembrane region" description="Helical" evidence="2">
    <location>
        <begin position="467"/>
        <end position="491"/>
    </location>
</feature>
<dbReference type="InterPro" id="IPR027417">
    <property type="entry name" value="P-loop_NTPase"/>
</dbReference>
<dbReference type="GO" id="GO:0005525">
    <property type="term" value="F:GTP binding"/>
    <property type="evidence" value="ECO:0007669"/>
    <property type="project" value="InterPro"/>
</dbReference>
<reference evidence="4" key="1">
    <citation type="journal article" date="2021" name="Antonie Van Leeuwenhoek">
        <title>Draft genome and description of Waterburya agarophytonicola gen. nov. sp. nov. (Pleurocapsales, Cyanobacteria): a seaweed symbiont.</title>
        <authorList>
            <person name="Bonthond G."/>
            <person name="Shalygin S."/>
            <person name="Bayer T."/>
            <person name="Weinberger F."/>
        </authorList>
    </citation>
    <scope>NUCLEOTIDE SEQUENCE</scope>
    <source>
        <strain evidence="4">KI4</strain>
    </source>
</reference>
<dbReference type="InterPro" id="IPR006073">
    <property type="entry name" value="GTP-bd"/>
</dbReference>
<keyword evidence="2" id="KW-1133">Transmembrane helix</keyword>
<dbReference type="CDD" id="cd09912">
    <property type="entry name" value="DLP_2"/>
    <property type="match status" value="1"/>
</dbReference>
<keyword evidence="5" id="KW-1185">Reference proteome</keyword>
<dbReference type="EMBL" id="JADWDC010000062">
    <property type="protein sequence ID" value="MCC0178983.1"/>
    <property type="molecule type" value="Genomic_DNA"/>
</dbReference>
<evidence type="ECO:0000313" key="4">
    <source>
        <dbReference type="EMBL" id="MCC0178983.1"/>
    </source>
</evidence>
<proteinExistence type="predicted"/>
<dbReference type="AlphaFoldDB" id="A0A964BSK3"/>
<protein>
    <submittedName>
        <fullName evidence="4">Dynamin family protein</fullName>
    </submittedName>
</protein>
<dbReference type="Gene3D" id="3.40.50.300">
    <property type="entry name" value="P-loop containing nucleotide triphosphate hydrolases"/>
    <property type="match status" value="1"/>
</dbReference>
<gene>
    <name evidence="4" type="ORF">I4641_18605</name>
</gene>
<dbReference type="RefSeq" id="WP_229642087.1">
    <property type="nucleotide sequence ID" value="NZ_JADWDC010000062.1"/>
</dbReference>
<keyword evidence="2" id="KW-0472">Membrane</keyword>
<dbReference type="Pfam" id="PF01926">
    <property type="entry name" value="MMR_HSR1"/>
    <property type="match status" value="1"/>
</dbReference>
<evidence type="ECO:0000256" key="1">
    <source>
        <dbReference type="SAM" id="Coils"/>
    </source>
</evidence>
<organism evidence="4 5">
    <name type="scientific">Waterburya agarophytonicola KI4</name>
    <dbReference type="NCBI Taxonomy" id="2874699"/>
    <lineage>
        <taxon>Bacteria</taxon>
        <taxon>Bacillati</taxon>
        <taxon>Cyanobacteriota</taxon>
        <taxon>Cyanophyceae</taxon>
        <taxon>Pleurocapsales</taxon>
        <taxon>Hyellaceae</taxon>
        <taxon>Waterburya</taxon>
        <taxon>Waterburya agarophytonicola</taxon>
    </lineage>
</organism>
<comment type="caution">
    <text evidence="4">The sequence shown here is derived from an EMBL/GenBank/DDBJ whole genome shotgun (WGS) entry which is preliminary data.</text>
</comment>
<dbReference type="InterPro" id="IPR051943">
    <property type="entry name" value="TRAFAC_Dynamin-like_GTPase"/>
</dbReference>
<dbReference type="PANTHER" id="PTHR43681:SF1">
    <property type="entry name" value="SARCALUMENIN"/>
    <property type="match status" value="1"/>
</dbReference>
<keyword evidence="1" id="KW-0175">Coiled coil</keyword>
<dbReference type="PANTHER" id="PTHR43681">
    <property type="entry name" value="TRANSMEMBRANE GTPASE FZO"/>
    <property type="match status" value="1"/>
</dbReference>
<feature type="coiled-coil region" evidence="1">
    <location>
        <begin position="490"/>
        <end position="517"/>
    </location>
</feature>
<name>A0A964BSK3_9CYAN</name>
<dbReference type="Proteomes" id="UP000729733">
    <property type="component" value="Unassembled WGS sequence"/>
</dbReference>
<evidence type="ECO:0000259" key="3">
    <source>
        <dbReference type="Pfam" id="PF01926"/>
    </source>
</evidence>
<dbReference type="SUPFAM" id="SSF52540">
    <property type="entry name" value="P-loop containing nucleoside triphosphate hydrolases"/>
    <property type="match status" value="1"/>
</dbReference>
<evidence type="ECO:0000256" key="2">
    <source>
        <dbReference type="SAM" id="Phobius"/>
    </source>
</evidence>